<keyword evidence="3 5" id="KW-0732">Signal</keyword>
<comment type="subcellular location">
    <subcellularLocation>
        <location evidence="1">Secreted</location>
    </subcellularLocation>
</comment>
<dbReference type="Proteomes" id="UP000324091">
    <property type="component" value="Chromosome 6"/>
</dbReference>
<organism evidence="6 7">
    <name type="scientific">Takifugu flavidus</name>
    <name type="common">sansaifugu</name>
    <dbReference type="NCBI Taxonomy" id="433684"/>
    <lineage>
        <taxon>Eukaryota</taxon>
        <taxon>Metazoa</taxon>
        <taxon>Chordata</taxon>
        <taxon>Craniata</taxon>
        <taxon>Vertebrata</taxon>
        <taxon>Euteleostomi</taxon>
        <taxon>Actinopterygii</taxon>
        <taxon>Neopterygii</taxon>
        <taxon>Teleostei</taxon>
        <taxon>Neoteleostei</taxon>
        <taxon>Acanthomorphata</taxon>
        <taxon>Eupercaria</taxon>
        <taxon>Tetraodontiformes</taxon>
        <taxon>Tetradontoidea</taxon>
        <taxon>Tetraodontidae</taxon>
        <taxon>Takifugu</taxon>
    </lineage>
</organism>
<reference evidence="6 7" key="1">
    <citation type="submission" date="2019-04" db="EMBL/GenBank/DDBJ databases">
        <title>Chromosome genome assembly for Takifugu flavidus.</title>
        <authorList>
            <person name="Xiao S."/>
        </authorList>
    </citation>
    <scope>NUCLEOTIDE SEQUENCE [LARGE SCALE GENOMIC DNA]</scope>
    <source>
        <strain evidence="6">HTHZ2018</strain>
        <tissue evidence="6">Muscle</tissue>
    </source>
</reference>
<dbReference type="PANTHER" id="PTHR11967:SF2">
    <property type="entry name" value="ALPHA-1-ACID GLYCOPROTEIN 1"/>
    <property type="match status" value="1"/>
</dbReference>
<evidence type="ECO:0000313" key="6">
    <source>
        <dbReference type="EMBL" id="TWW59851.1"/>
    </source>
</evidence>
<accession>A0A5C6N0P5</accession>
<dbReference type="EMBL" id="RHFK02000019">
    <property type="protein sequence ID" value="TWW59851.1"/>
    <property type="molecule type" value="Genomic_DNA"/>
</dbReference>
<comment type="caution">
    <text evidence="6">The sequence shown here is derived from an EMBL/GenBank/DDBJ whole genome shotgun (WGS) entry which is preliminary data.</text>
</comment>
<keyword evidence="7" id="KW-1185">Reference proteome</keyword>
<keyword evidence="2" id="KW-0964">Secreted</keyword>
<gene>
    <name evidence="6" type="ORF">D4764_06G0013810</name>
</gene>
<evidence type="ECO:0000313" key="7">
    <source>
        <dbReference type="Proteomes" id="UP000324091"/>
    </source>
</evidence>
<proteinExistence type="predicted"/>
<evidence type="ECO:0000256" key="2">
    <source>
        <dbReference type="ARBA" id="ARBA00022525"/>
    </source>
</evidence>
<name>A0A5C6N0P5_9TELE</name>
<evidence type="ECO:0000256" key="5">
    <source>
        <dbReference type="SAM" id="SignalP"/>
    </source>
</evidence>
<sequence length="236" mass="26395">MRLLCVAVLSLLAAARAAPVHDCARLTEQLEIQERDEVLGRWISIAESTDIPVSNVMTRMFVDSSWVKLTAANESDSILFFQALKSLGQCFTLQYNMTLTNSTLSMVKPLKVSEVLLKTSCPDCLVIHSKYHRERNSYRALQLLSRRNNISAAEIYEYNKQVQCLNLPPPAVLDPQKALCPEEAPSQDTQDRDLSSVVNEMGPELFNVFDSLMKKEDGADSLMKLIYHSLIGGKGN</sequence>
<feature type="signal peptide" evidence="5">
    <location>
        <begin position="1"/>
        <end position="17"/>
    </location>
</feature>
<evidence type="ECO:0000256" key="3">
    <source>
        <dbReference type="ARBA" id="ARBA00022729"/>
    </source>
</evidence>
<protein>
    <recommendedName>
        <fullName evidence="8">Apolipoprotein M</fullName>
    </recommendedName>
</protein>
<evidence type="ECO:0008006" key="8">
    <source>
        <dbReference type="Google" id="ProtNLM"/>
    </source>
</evidence>
<keyword evidence="4" id="KW-0325">Glycoprotein</keyword>
<dbReference type="SUPFAM" id="SSF50814">
    <property type="entry name" value="Lipocalins"/>
    <property type="match status" value="1"/>
</dbReference>
<evidence type="ECO:0000256" key="1">
    <source>
        <dbReference type="ARBA" id="ARBA00004613"/>
    </source>
</evidence>
<dbReference type="Gene3D" id="2.40.128.20">
    <property type="match status" value="1"/>
</dbReference>
<feature type="chain" id="PRO_5022772165" description="Apolipoprotein M" evidence="5">
    <location>
        <begin position="18"/>
        <end position="236"/>
    </location>
</feature>
<dbReference type="PANTHER" id="PTHR11967">
    <property type="entry name" value="ALPHA-1-ACID GLYCOPROTEIN"/>
    <property type="match status" value="1"/>
</dbReference>
<dbReference type="InterPro" id="IPR012674">
    <property type="entry name" value="Calycin"/>
</dbReference>
<dbReference type="AlphaFoldDB" id="A0A5C6N0P5"/>
<evidence type="ECO:0000256" key="4">
    <source>
        <dbReference type="ARBA" id="ARBA00023180"/>
    </source>
</evidence>
<dbReference type="GO" id="GO:0005576">
    <property type="term" value="C:extracellular region"/>
    <property type="evidence" value="ECO:0007669"/>
    <property type="project" value="UniProtKB-SubCell"/>
</dbReference>